<comment type="caution">
    <text evidence="2">The sequence shown here is derived from an EMBL/GenBank/DDBJ whole genome shotgun (WGS) entry which is preliminary data.</text>
</comment>
<sequence length="34" mass="4093">MNRLIIMLCLITYPVKYFYLVIQLLQYQADSLLV</sequence>
<evidence type="ECO:0000256" key="1">
    <source>
        <dbReference type="SAM" id="Phobius"/>
    </source>
</evidence>
<gene>
    <name evidence="2" type="ORF">CTER_4916</name>
</gene>
<dbReference type="EMBL" id="AORV01000066">
    <property type="protein sequence ID" value="EMS69376.1"/>
    <property type="molecule type" value="Genomic_DNA"/>
</dbReference>
<accession>S0FHK6</accession>
<reference evidence="2 3" key="1">
    <citation type="journal article" date="2013" name="Genome Announc.">
        <title>Draft Genome Sequence of the Cellulolytic, Mesophilic, Anaerobic Bacterium Clostridium termitidis Strain CT1112 (DSM 5398).</title>
        <authorList>
            <person name="Lal S."/>
            <person name="Ramachandran U."/>
            <person name="Zhang X."/>
            <person name="Munir R."/>
            <person name="Sparling R."/>
            <person name="Levin D.B."/>
        </authorList>
    </citation>
    <scope>NUCLEOTIDE SEQUENCE [LARGE SCALE GENOMIC DNA]</scope>
    <source>
        <strain evidence="2 3">CT1112</strain>
    </source>
</reference>
<keyword evidence="1" id="KW-0472">Membrane</keyword>
<dbReference type="Proteomes" id="UP000014155">
    <property type="component" value="Unassembled WGS sequence"/>
</dbReference>
<protein>
    <submittedName>
        <fullName evidence="2">Uncharacterized protein</fullName>
    </submittedName>
</protein>
<organism evidence="2 3">
    <name type="scientific">Ruminiclostridium cellobioparum subsp. termitidis CT1112</name>
    <dbReference type="NCBI Taxonomy" id="1195236"/>
    <lineage>
        <taxon>Bacteria</taxon>
        <taxon>Bacillati</taxon>
        <taxon>Bacillota</taxon>
        <taxon>Clostridia</taxon>
        <taxon>Eubacteriales</taxon>
        <taxon>Oscillospiraceae</taxon>
        <taxon>Ruminiclostridium</taxon>
    </lineage>
</organism>
<dbReference type="AlphaFoldDB" id="S0FHK6"/>
<evidence type="ECO:0000313" key="2">
    <source>
        <dbReference type="EMBL" id="EMS69376.1"/>
    </source>
</evidence>
<keyword evidence="1" id="KW-1133">Transmembrane helix</keyword>
<evidence type="ECO:0000313" key="3">
    <source>
        <dbReference type="Proteomes" id="UP000014155"/>
    </source>
</evidence>
<keyword evidence="3" id="KW-1185">Reference proteome</keyword>
<proteinExistence type="predicted"/>
<keyword evidence="1" id="KW-0812">Transmembrane</keyword>
<name>S0FHK6_RUMCE</name>
<dbReference type="STRING" id="1195236.CTER_4916"/>
<feature type="transmembrane region" description="Helical" evidence="1">
    <location>
        <begin position="5"/>
        <end position="25"/>
    </location>
</feature>